<dbReference type="SUPFAM" id="SSF51338">
    <property type="entry name" value="Composite domain of metallo-dependent hydrolases"/>
    <property type="match status" value="2"/>
</dbReference>
<dbReference type="Gene3D" id="3.20.20.140">
    <property type="entry name" value="Metal-dependent hydrolases"/>
    <property type="match status" value="1"/>
</dbReference>
<dbReference type="InterPro" id="IPR057744">
    <property type="entry name" value="OTAase-like"/>
</dbReference>
<accession>A0A5S4WQH7</accession>
<proteinExistence type="predicted"/>
<feature type="signal peptide" evidence="1">
    <location>
        <begin position="1"/>
        <end position="26"/>
    </location>
</feature>
<dbReference type="OrthoDB" id="9782972at2"/>
<keyword evidence="3" id="KW-0378">Hydrolase</keyword>
<keyword evidence="1" id="KW-0732">Signal</keyword>
<feature type="chain" id="PRO_5024291307" evidence="1">
    <location>
        <begin position="27"/>
        <end position="445"/>
    </location>
</feature>
<dbReference type="GO" id="GO:0016810">
    <property type="term" value="F:hydrolase activity, acting on carbon-nitrogen (but not peptide) bonds"/>
    <property type="evidence" value="ECO:0007669"/>
    <property type="project" value="InterPro"/>
</dbReference>
<evidence type="ECO:0000259" key="2">
    <source>
        <dbReference type="Pfam" id="PF01979"/>
    </source>
</evidence>
<name>A0A5S4WQH7_9BRAD</name>
<evidence type="ECO:0000313" key="4">
    <source>
        <dbReference type="Proteomes" id="UP000324853"/>
    </source>
</evidence>
<evidence type="ECO:0000313" key="3">
    <source>
        <dbReference type="EMBL" id="TYL82867.1"/>
    </source>
</evidence>
<dbReference type="Pfam" id="PF01979">
    <property type="entry name" value="Amidohydro_1"/>
    <property type="match status" value="1"/>
</dbReference>
<reference evidence="3 4" key="1">
    <citation type="submission" date="2019-08" db="EMBL/GenBank/DDBJ databases">
        <title>Bradyrhizobium hipponensis sp. nov., a rhizobium isolated from a Lupinus angustifolius root nodule in Tunisia.</title>
        <authorList>
            <person name="Off K."/>
            <person name="Rejili M."/>
            <person name="Mars M."/>
            <person name="Brachmann A."/>
            <person name="Marin M."/>
        </authorList>
    </citation>
    <scope>NUCLEOTIDE SEQUENCE [LARGE SCALE GENOMIC DNA]</scope>
    <source>
        <strain evidence="3 4">CTAW11</strain>
    </source>
</reference>
<gene>
    <name evidence="3" type="ORF">FXB38_21025</name>
</gene>
<evidence type="ECO:0000256" key="1">
    <source>
        <dbReference type="SAM" id="SignalP"/>
    </source>
</evidence>
<keyword evidence="4" id="KW-1185">Reference proteome</keyword>
<dbReference type="InterPro" id="IPR032466">
    <property type="entry name" value="Metal_Hydrolase"/>
</dbReference>
<dbReference type="RefSeq" id="WP_148752884.1">
    <property type="nucleotide sequence ID" value="NZ_VSSR01000033.1"/>
</dbReference>
<sequence>MSGLSARAGLAVLLAMIVWSASPAPAQQDSAVLFRNVKIFDGNNATLSAVSNVLVRDGKIEKISTADIAATGQMIDGGGRVLMPGLIDAHWHAMLVRPTPMAALGDVGYNNLLAASEATATLMRGFTTIRDMGGPSFGLKRAIDEDLVAGPRIYPSGAIITITGGHGDFRQLTDLPRTIGGMLSRMELIGGSLVADSPDEVRVRAREQLMQGASQVKLTAGGGVASPFSPLDVSTFTEPELRAAVEAADNWGTYVATHAYTPVAIQRSIAAGVRCIEHGHLMDEASAKLMAEKGIWLSTQPFLDMSAAAALGPSEQDKMRQVVAGTDRVYALAKKYHLKTAFGTDVLFSQAMAERQGSMLAALSRWYTPAEALTMATSTNAELLSLSGPRNPYPGKLGVVEEGAFADLLLVDGNPLDNIALVEDPAKNFVVIMKGGKVYKNILPR</sequence>
<organism evidence="3 4">
    <name type="scientific">Bradyrhizobium cytisi</name>
    <dbReference type="NCBI Taxonomy" id="515489"/>
    <lineage>
        <taxon>Bacteria</taxon>
        <taxon>Pseudomonadati</taxon>
        <taxon>Pseudomonadota</taxon>
        <taxon>Alphaproteobacteria</taxon>
        <taxon>Hyphomicrobiales</taxon>
        <taxon>Nitrobacteraceae</taxon>
        <taxon>Bradyrhizobium</taxon>
    </lineage>
</organism>
<dbReference type="InterPro" id="IPR006680">
    <property type="entry name" value="Amidohydro-rel"/>
</dbReference>
<dbReference type="PANTHER" id="PTHR43135:SF3">
    <property type="entry name" value="ALPHA-D-RIBOSE 1-METHYLPHOSPHONATE 5-TRIPHOSPHATE DIPHOSPHATASE"/>
    <property type="match status" value="1"/>
</dbReference>
<dbReference type="EMBL" id="VSSR01000033">
    <property type="protein sequence ID" value="TYL82867.1"/>
    <property type="molecule type" value="Genomic_DNA"/>
</dbReference>
<comment type="caution">
    <text evidence="3">The sequence shown here is derived from an EMBL/GenBank/DDBJ whole genome shotgun (WGS) entry which is preliminary data.</text>
</comment>
<dbReference type="InterPro" id="IPR011059">
    <property type="entry name" value="Metal-dep_hydrolase_composite"/>
</dbReference>
<dbReference type="SUPFAM" id="SSF51556">
    <property type="entry name" value="Metallo-dependent hydrolases"/>
    <property type="match status" value="1"/>
</dbReference>
<dbReference type="Proteomes" id="UP000324853">
    <property type="component" value="Unassembled WGS sequence"/>
</dbReference>
<protein>
    <submittedName>
        <fullName evidence="3">Amidohydrolase family protein</fullName>
    </submittedName>
</protein>
<dbReference type="CDD" id="cd01299">
    <property type="entry name" value="Met_dep_hydrolase_A"/>
    <property type="match status" value="1"/>
</dbReference>
<dbReference type="AlphaFoldDB" id="A0A5S4WQH7"/>
<feature type="domain" description="Amidohydrolase-related" evidence="2">
    <location>
        <begin position="81"/>
        <end position="437"/>
    </location>
</feature>
<dbReference type="InterPro" id="IPR051781">
    <property type="entry name" value="Metallo-dep_Hydrolase"/>
</dbReference>
<dbReference type="Gene3D" id="2.30.40.10">
    <property type="entry name" value="Urease, subunit C, domain 1"/>
    <property type="match status" value="1"/>
</dbReference>
<dbReference type="PANTHER" id="PTHR43135">
    <property type="entry name" value="ALPHA-D-RIBOSE 1-METHYLPHOSPHONATE 5-TRIPHOSPHATE DIPHOSPHATASE"/>
    <property type="match status" value="1"/>
</dbReference>